<feature type="binding site" evidence="8">
    <location>
        <position position="96"/>
    </location>
    <ligand>
        <name>ATP</name>
        <dbReference type="ChEBI" id="CHEBI:30616"/>
    </ligand>
</feature>
<feature type="domain" description="PurM-like C-terminal" evidence="10">
    <location>
        <begin position="207"/>
        <end position="361"/>
    </location>
</feature>
<dbReference type="Proteomes" id="UP001597299">
    <property type="component" value="Unassembled WGS sequence"/>
</dbReference>
<evidence type="ECO:0000256" key="7">
    <source>
        <dbReference type="ARBA" id="ARBA00022842"/>
    </source>
</evidence>
<comment type="caution">
    <text evidence="12">The sequence shown here is derived from an EMBL/GenBank/DDBJ whole genome shotgun (WGS) entry which is preliminary data.</text>
</comment>
<gene>
    <name evidence="8 12" type="primary">purL</name>
    <name evidence="12" type="ORF">ACFSNC_17040</name>
</gene>
<feature type="binding site" evidence="8">
    <location>
        <position position="538"/>
    </location>
    <ligand>
        <name>substrate</name>
    </ligand>
</feature>
<keyword evidence="7 8" id="KW-0460">Magnesium</keyword>
<feature type="domain" description="PurM-like C-terminal" evidence="10">
    <location>
        <begin position="574"/>
        <end position="710"/>
    </location>
</feature>
<dbReference type="InterPro" id="IPR041609">
    <property type="entry name" value="PurL_linker"/>
</dbReference>
<feature type="binding site" evidence="8">
    <location>
        <position position="121"/>
    </location>
    <ligand>
        <name>substrate</name>
    </ligand>
</feature>
<feature type="binding site" evidence="8">
    <location>
        <position position="498"/>
    </location>
    <ligand>
        <name>ATP</name>
        <dbReference type="ChEBI" id="CHEBI:30616"/>
    </ligand>
</feature>
<evidence type="ECO:0000259" key="11">
    <source>
        <dbReference type="Pfam" id="PF18072"/>
    </source>
</evidence>
<feature type="binding site" evidence="8">
    <location>
        <position position="536"/>
    </location>
    <ligand>
        <name>Mg(2+)</name>
        <dbReference type="ChEBI" id="CHEBI:18420"/>
        <label>1</label>
    </ligand>
</feature>
<feature type="binding site" evidence="8">
    <location>
        <position position="273"/>
    </location>
    <ligand>
        <name>Mg(2+)</name>
        <dbReference type="ChEBI" id="CHEBI:18420"/>
        <label>2</label>
    </ligand>
</feature>
<evidence type="ECO:0000256" key="4">
    <source>
        <dbReference type="ARBA" id="ARBA00022741"/>
    </source>
</evidence>
<keyword evidence="2 8" id="KW-0436">Ligase</keyword>
<dbReference type="InterPro" id="IPR036676">
    <property type="entry name" value="PurM-like_C_sf"/>
</dbReference>
<comment type="similarity">
    <text evidence="8">Belongs to the FGAMS family.</text>
</comment>
<keyword evidence="1 8" id="KW-0963">Cytoplasm</keyword>
<evidence type="ECO:0000313" key="12">
    <source>
        <dbReference type="EMBL" id="MFD2142116.1"/>
    </source>
</evidence>
<dbReference type="PIRSF" id="PIRSF001587">
    <property type="entry name" value="FGAM_synthase_II"/>
    <property type="match status" value="1"/>
</dbReference>
<accession>A0ABW4Z136</accession>
<organism evidence="12 13">
    <name type="scientific">Ancylobacter oerskovii</name>
    <dbReference type="NCBI Taxonomy" id="459519"/>
    <lineage>
        <taxon>Bacteria</taxon>
        <taxon>Pseudomonadati</taxon>
        <taxon>Pseudomonadota</taxon>
        <taxon>Alphaproteobacteria</taxon>
        <taxon>Hyphomicrobiales</taxon>
        <taxon>Xanthobacteraceae</taxon>
        <taxon>Ancylobacter</taxon>
    </lineage>
</organism>
<feature type="binding site" evidence="8">
    <location>
        <position position="245"/>
    </location>
    <ligand>
        <name>substrate</name>
    </ligand>
</feature>
<comment type="subunit">
    <text evidence="8">Monomer. Part of the FGAM synthase complex composed of 1 PurL, 1 PurQ and 2 PurS subunits.</text>
</comment>
<feature type="binding site" evidence="8">
    <location>
        <position position="122"/>
    </location>
    <ligand>
        <name>Mg(2+)</name>
        <dbReference type="ChEBI" id="CHEBI:18420"/>
        <label>2</label>
    </ligand>
</feature>
<keyword evidence="5 8" id="KW-0658">Purine biosynthesis</keyword>
<comment type="pathway">
    <text evidence="8">Purine metabolism; IMP biosynthesis via de novo pathway; 5-amino-1-(5-phospho-D-ribosyl)imidazole from N(2)-formyl-N(1)-(5-phospho-D-ribosyl)glycinamide: step 1/2.</text>
</comment>
<dbReference type="InterPro" id="IPR036921">
    <property type="entry name" value="PurM-like_N_sf"/>
</dbReference>
<evidence type="ECO:0000256" key="1">
    <source>
        <dbReference type="ARBA" id="ARBA00022490"/>
    </source>
</evidence>
<dbReference type="InterPro" id="IPR016188">
    <property type="entry name" value="PurM-like_N"/>
</dbReference>
<feature type="binding site" evidence="8">
    <location>
        <position position="98"/>
    </location>
    <ligand>
        <name>Mg(2+)</name>
        <dbReference type="ChEBI" id="CHEBI:18420"/>
        <label>1</label>
    </ligand>
</feature>
<feature type="active site" description="Proton acceptor" evidence="8">
    <location>
        <position position="100"/>
    </location>
</feature>
<evidence type="ECO:0000259" key="9">
    <source>
        <dbReference type="Pfam" id="PF00586"/>
    </source>
</evidence>
<name>A0ABW4Z136_9HYPH</name>
<dbReference type="Pfam" id="PF18072">
    <property type="entry name" value="FGAR-AT_linker"/>
    <property type="match status" value="1"/>
</dbReference>
<evidence type="ECO:0000256" key="6">
    <source>
        <dbReference type="ARBA" id="ARBA00022840"/>
    </source>
</evidence>
<comment type="function">
    <text evidence="8">Part of the phosphoribosylformylglycinamidine synthase complex involved in the purines biosynthetic pathway. Catalyzes the ATP-dependent conversion of formylglycinamide ribonucleotide (FGAR) and glutamine to yield formylglycinamidine ribonucleotide (FGAM) and glutamate. The FGAM synthase complex is composed of three subunits. PurQ produces an ammonia molecule by converting glutamine to glutamate. PurL transfers the ammonia molecule to FGAR to form FGAM in an ATP-dependent manner. PurS interacts with PurQ and PurL and is thought to assist in the transfer of the ammonia molecule from PurQ to PurL.</text>
</comment>
<dbReference type="CDD" id="cd02203">
    <property type="entry name" value="PurL_repeat1"/>
    <property type="match status" value="1"/>
</dbReference>
<proteinExistence type="inferred from homology"/>
<feature type="binding site" evidence="8">
    <location>
        <position position="57"/>
    </location>
    <ligand>
        <name>ATP</name>
        <dbReference type="ChEBI" id="CHEBI:30616"/>
    </ligand>
</feature>
<dbReference type="HAMAP" id="MF_00420">
    <property type="entry name" value="PurL_2"/>
    <property type="match status" value="1"/>
</dbReference>
<dbReference type="InterPro" id="IPR010074">
    <property type="entry name" value="PRibForGlyAmidine_synth_PurL"/>
</dbReference>
<dbReference type="SUPFAM" id="SSF56042">
    <property type="entry name" value="PurM C-terminal domain-like"/>
    <property type="match status" value="2"/>
</dbReference>
<dbReference type="GO" id="GO:0004642">
    <property type="term" value="F:phosphoribosylformylglycinamidine synthase activity"/>
    <property type="evidence" value="ECO:0007669"/>
    <property type="project" value="UniProtKB-EC"/>
</dbReference>
<evidence type="ECO:0000256" key="5">
    <source>
        <dbReference type="ARBA" id="ARBA00022755"/>
    </source>
</evidence>
<keyword evidence="13" id="KW-1185">Reference proteome</keyword>
<dbReference type="RefSeq" id="WP_213351490.1">
    <property type="nucleotide sequence ID" value="NZ_JAHBGB010000006.1"/>
</dbReference>
<dbReference type="InterPro" id="IPR010918">
    <property type="entry name" value="PurM-like_C_dom"/>
</dbReference>
<keyword evidence="3 8" id="KW-0479">Metal-binding</keyword>
<dbReference type="EC" id="6.3.5.3" evidence="8"/>
<dbReference type="NCBIfam" id="NF002290">
    <property type="entry name" value="PRK01213.1"/>
    <property type="match status" value="1"/>
</dbReference>
<keyword evidence="4 8" id="KW-0547">Nucleotide-binding</keyword>
<dbReference type="Pfam" id="PF00586">
    <property type="entry name" value="AIRS"/>
    <property type="match status" value="2"/>
</dbReference>
<feature type="domain" description="Phosphoribosylformylglycinamidine synthase linker" evidence="11">
    <location>
        <begin position="20"/>
        <end position="58"/>
    </location>
</feature>
<sequence>MTVLDTPAKEPKITPELVAEHGLKPDEYERILKLIGREPSFTELGIFSAMWNEHCSYKSSRLHLRGLPTKAPWVIQGPGENAGVIDIGDGLAAVFKMESHNHPSYIEPYQGAATGVGGILRDVFTMGARPIAALNALRFGDPAHPRTKHLVAGVVAGIGGYGNSFGVPTVGGLVGFHTRYDGNCLVNAMAVGLAEADKIFYAKATGVGLPVVYLGSKTGRDGIHGASMASAEFGEGAEEKRPTVQVGDPFAEKLLLEACLEIMEAGCVVAIQDMGAAGLTCSAVEMGAKGDLGIELDLDKLPCRETGMSAYEMMLSESQERMLMVIAPGKEAEAEAIFRKWGLDFAIVGRTTDDLRFVVKHKGEVKADLPIKELGDEAPLYDRPWVETPKQQRIDPASLEITATIPGALERLIGSPDFASKRWIWEQYDHLILNNTVQRPGGDAAVVRVQDGPKGLAMACDVTPRYCEADPFEGGKQAVAEVWRNITAVGATPLALTDNLNFGNPEKPEIMGQLVGCLRGIGAAASALDFPVVSGNVSLYNETNGRGILPTPTIGGVGVLADIEKMATLAFKETGEVILVIGETTGWLGQSTFLSEILDREEGAPPPVDLAVERKHGDFVRELIAEGLVTAVHDVSDGGLLVALAEMAMASGIGASLLAPPAEVEPHAFWFGEDQARYIVTVSGGEKATVIKRAESAGVPVAKLGATGGDKLTIPGERPIVIDALRERSESWLPIYMGAGMM</sequence>
<feature type="binding site" evidence="8">
    <location>
        <begin position="99"/>
        <end position="102"/>
    </location>
    <ligand>
        <name>substrate</name>
    </ligand>
</feature>
<evidence type="ECO:0000256" key="8">
    <source>
        <dbReference type="HAMAP-Rule" id="MF_00420"/>
    </source>
</evidence>
<dbReference type="SUPFAM" id="SSF55326">
    <property type="entry name" value="PurM N-terminal domain-like"/>
    <property type="match status" value="2"/>
</dbReference>
<protein>
    <recommendedName>
        <fullName evidence="8">Phosphoribosylformylglycinamidine synthase subunit PurL</fullName>
        <shortName evidence="8">FGAM synthase</shortName>
        <ecNumber evidence="8">6.3.5.3</ecNumber>
    </recommendedName>
    <alternativeName>
        <fullName evidence="8">Formylglycinamide ribonucleotide amidotransferase subunit II</fullName>
        <shortName evidence="8">FGAR amidotransferase II</shortName>
        <shortName evidence="8">FGAR-AT II</shortName>
    </alternativeName>
    <alternativeName>
        <fullName evidence="8">Glutamine amidotransferase PurL</fullName>
    </alternativeName>
    <alternativeName>
        <fullName evidence="8">Phosphoribosylformylglycinamidine synthase subunit II</fullName>
    </alternativeName>
</protein>
<feature type="domain" description="PurM-like N-terminal" evidence="9">
    <location>
        <begin position="79"/>
        <end position="193"/>
    </location>
</feature>
<comment type="catalytic activity">
    <reaction evidence="8">
        <text>N(2)-formyl-N(1)-(5-phospho-beta-D-ribosyl)glycinamide + L-glutamine + ATP + H2O = 2-formamido-N(1)-(5-O-phospho-beta-D-ribosyl)acetamidine + L-glutamate + ADP + phosphate + H(+)</text>
        <dbReference type="Rhea" id="RHEA:17129"/>
        <dbReference type="ChEBI" id="CHEBI:15377"/>
        <dbReference type="ChEBI" id="CHEBI:15378"/>
        <dbReference type="ChEBI" id="CHEBI:29985"/>
        <dbReference type="ChEBI" id="CHEBI:30616"/>
        <dbReference type="ChEBI" id="CHEBI:43474"/>
        <dbReference type="ChEBI" id="CHEBI:58359"/>
        <dbReference type="ChEBI" id="CHEBI:147286"/>
        <dbReference type="ChEBI" id="CHEBI:147287"/>
        <dbReference type="ChEBI" id="CHEBI:456216"/>
        <dbReference type="EC" id="6.3.5.3"/>
    </reaction>
</comment>
<dbReference type="EMBL" id="JBHUHD010000001">
    <property type="protein sequence ID" value="MFD2142116.1"/>
    <property type="molecule type" value="Genomic_DNA"/>
</dbReference>
<dbReference type="PANTHER" id="PTHR43555">
    <property type="entry name" value="PHOSPHORIBOSYLFORMYLGLYCINAMIDINE SYNTHASE SUBUNIT PURL"/>
    <property type="match status" value="1"/>
</dbReference>
<comment type="caution">
    <text evidence="8">Lacks conserved residue(s) required for the propagation of feature annotation.</text>
</comment>
<dbReference type="Gene3D" id="3.90.650.10">
    <property type="entry name" value="PurM-like C-terminal domain"/>
    <property type="match status" value="2"/>
</dbReference>
<evidence type="ECO:0000256" key="3">
    <source>
        <dbReference type="ARBA" id="ARBA00022723"/>
    </source>
</evidence>
<evidence type="ECO:0000313" key="13">
    <source>
        <dbReference type="Proteomes" id="UP001597299"/>
    </source>
</evidence>
<dbReference type="Pfam" id="PF02769">
    <property type="entry name" value="AIRS_C"/>
    <property type="match status" value="2"/>
</dbReference>
<feature type="binding site" evidence="8">
    <location>
        <begin position="317"/>
        <end position="319"/>
    </location>
    <ligand>
        <name>substrate</name>
    </ligand>
</feature>
<feature type="domain" description="PurM-like N-terminal" evidence="9">
    <location>
        <begin position="441"/>
        <end position="559"/>
    </location>
</feature>
<feature type="binding site" evidence="8">
    <location>
        <position position="535"/>
    </location>
    <ligand>
        <name>ATP</name>
        <dbReference type="ChEBI" id="CHEBI:30616"/>
    </ligand>
</feature>
<dbReference type="Gene3D" id="3.30.1330.10">
    <property type="entry name" value="PurM-like, N-terminal domain"/>
    <property type="match status" value="2"/>
</dbReference>
<feature type="active site" evidence="8">
    <location>
        <position position="54"/>
    </location>
</feature>
<dbReference type="CDD" id="cd02204">
    <property type="entry name" value="PurL_repeat2"/>
    <property type="match status" value="1"/>
</dbReference>
<dbReference type="PANTHER" id="PTHR43555:SF1">
    <property type="entry name" value="PHOSPHORIBOSYLFORMYLGLYCINAMIDINE SYNTHASE SUBUNIT PURL"/>
    <property type="match status" value="1"/>
</dbReference>
<dbReference type="NCBIfam" id="TIGR01736">
    <property type="entry name" value="FGAM_synth_II"/>
    <property type="match status" value="1"/>
</dbReference>
<keyword evidence="6 8" id="KW-0067">ATP-binding</keyword>
<evidence type="ECO:0000256" key="2">
    <source>
        <dbReference type="ARBA" id="ARBA00022598"/>
    </source>
</evidence>
<comment type="subcellular location">
    <subcellularLocation>
        <location evidence="8">Cytoplasm</location>
    </subcellularLocation>
</comment>
<reference evidence="13" key="1">
    <citation type="journal article" date="2019" name="Int. J. Syst. Evol. Microbiol.">
        <title>The Global Catalogue of Microorganisms (GCM) 10K type strain sequencing project: providing services to taxonomists for standard genome sequencing and annotation.</title>
        <authorList>
            <consortium name="The Broad Institute Genomics Platform"/>
            <consortium name="The Broad Institute Genome Sequencing Center for Infectious Disease"/>
            <person name="Wu L."/>
            <person name="Ma J."/>
        </authorList>
    </citation>
    <scope>NUCLEOTIDE SEQUENCE [LARGE SCALE GENOMIC DNA]</scope>
    <source>
        <strain evidence="13">CCM 7435</strain>
    </source>
</reference>
<evidence type="ECO:0000259" key="10">
    <source>
        <dbReference type="Pfam" id="PF02769"/>
    </source>
</evidence>